<dbReference type="EMBL" id="GL732570">
    <property type="protein sequence ID" value="EFX76145.1"/>
    <property type="molecule type" value="Genomic_DNA"/>
</dbReference>
<reference evidence="2 3" key="1">
    <citation type="journal article" date="2011" name="Science">
        <title>The ecoresponsive genome of Daphnia pulex.</title>
        <authorList>
            <person name="Colbourne J.K."/>
            <person name="Pfrender M.E."/>
            <person name="Gilbert D."/>
            <person name="Thomas W.K."/>
            <person name="Tucker A."/>
            <person name="Oakley T.H."/>
            <person name="Tokishita S."/>
            <person name="Aerts A."/>
            <person name="Arnold G.J."/>
            <person name="Basu M.K."/>
            <person name="Bauer D.J."/>
            <person name="Caceres C.E."/>
            <person name="Carmel L."/>
            <person name="Casola C."/>
            <person name="Choi J.H."/>
            <person name="Detter J.C."/>
            <person name="Dong Q."/>
            <person name="Dusheyko S."/>
            <person name="Eads B.D."/>
            <person name="Frohlich T."/>
            <person name="Geiler-Samerotte K.A."/>
            <person name="Gerlach D."/>
            <person name="Hatcher P."/>
            <person name="Jogdeo S."/>
            <person name="Krijgsveld J."/>
            <person name="Kriventseva E.V."/>
            <person name="Kultz D."/>
            <person name="Laforsch C."/>
            <person name="Lindquist E."/>
            <person name="Lopez J."/>
            <person name="Manak J.R."/>
            <person name="Muller J."/>
            <person name="Pangilinan J."/>
            <person name="Patwardhan R.P."/>
            <person name="Pitluck S."/>
            <person name="Pritham E.J."/>
            <person name="Rechtsteiner A."/>
            <person name="Rho M."/>
            <person name="Rogozin I.B."/>
            <person name="Sakarya O."/>
            <person name="Salamov A."/>
            <person name="Schaack S."/>
            <person name="Shapiro H."/>
            <person name="Shiga Y."/>
            <person name="Skalitzky C."/>
            <person name="Smith Z."/>
            <person name="Souvorov A."/>
            <person name="Sung W."/>
            <person name="Tang Z."/>
            <person name="Tsuchiya D."/>
            <person name="Tu H."/>
            <person name="Vos H."/>
            <person name="Wang M."/>
            <person name="Wolf Y.I."/>
            <person name="Yamagata H."/>
            <person name="Yamada T."/>
            <person name="Ye Y."/>
            <person name="Shaw J.R."/>
            <person name="Andrews J."/>
            <person name="Crease T.J."/>
            <person name="Tang H."/>
            <person name="Lucas S.M."/>
            <person name="Robertson H.M."/>
            <person name="Bork P."/>
            <person name="Koonin E.V."/>
            <person name="Zdobnov E.M."/>
            <person name="Grigoriev I.V."/>
            <person name="Lynch M."/>
            <person name="Boore J.L."/>
        </authorList>
    </citation>
    <scope>NUCLEOTIDE SEQUENCE [LARGE SCALE GENOMIC DNA]</scope>
</reference>
<dbReference type="InParanoid" id="E9GWN7"/>
<proteinExistence type="predicted"/>
<evidence type="ECO:0000256" key="1">
    <source>
        <dbReference type="SAM" id="MobiDB-lite"/>
    </source>
</evidence>
<name>E9GWN7_DAPPU</name>
<dbReference type="AlphaFoldDB" id="E9GWN7"/>
<dbReference type="KEGG" id="dpx:DAPPUDRAFT_249440"/>
<evidence type="ECO:0000313" key="2">
    <source>
        <dbReference type="EMBL" id="EFX76145.1"/>
    </source>
</evidence>
<protein>
    <submittedName>
        <fullName evidence="2">Uncharacterized protein</fullName>
    </submittedName>
</protein>
<dbReference type="HOGENOM" id="CLU_2981179_0_0_1"/>
<evidence type="ECO:0000313" key="3">
    <source>
        <dbReference type="Proteomes" id="UP000000305"/>
    </source>
</evidence>
<accession>E9GWN7</accession>
<feature type="region of interest" description="Disordered" evidence="1">
    <location>
        <begin position="1"/>
        <end position="34"/>
    </location>
</feature>
<keyword evidence="3" id="KW-1185">Reference proteome</keyword>
<sequence length="58" mass="6376">MEAPMIDSFMKQRVGRSSDQRSKPQHPTDAKNAKNYVTWNASALTDGNAQTVAPPTQT</sequence>
<gene>
    <name evidence="2" type="ORF">DAPPUDRAFT_249440</name>
</gene>
<feature type="compositionally biased region" description="Basic and acidic residues" evidence="1">
    <location>
        <begin position="16"/>
        <end position="32"/>
    </location>
</feature>
<dbReference type="Proteomes" id="UP000000305">
    <property type="component" value="Unassembled WGS sequence"/>
</dbReference>
<organism evidence="2 3">
    <name type="scientific">Daphnia pulex</name>
    <name type="common">Water flea</name>
    <dbReference type="NCBI Taxonomy" id="6669"/>
    <lineage>
        <taxon>Eukaryota</taxon>
        <taxon>Metazoa</taxon>
        <taxon>Ecdysozoa</taxon>
        <taxon>Arthropoda</taxon>
        <taxon>Crustacea</taxon>
        <taxon>Branchiopoda</taxon>
        <taxon>Diplostraca</taxon>
        <taxon>Cladocera</taxon>
        <taxon>Anomopoda</taxon>
        <taxon>Daphniidae</taxon>
        <taxon>Daphnia</taxon>
    </lineage>
</organism>